<dbReference type="EMBL" id="JARKIE010000105">
    <property type="protein sequence ID" value="KAJ7683752.1"/>
    <property type="molecule type" value="Genomic_DNA"/>
</dbReference>
<sequence length="207" mass="22109">MPCHQATKWARCATPIAPLGHCSEKRGVLPPGRKERLMMGDPPRHERQIDGFGSAGMPNDVIPAVASPVVGLCLAAVGRGGTENFFFADALTVVLAQLATHSVIILAFLQHTRTTMADLIQDPNLQSCPDFASPDFLVIRNAIIGTGPLTDAEATEQLHTAWQASNDAQKILWGQQVQRDRDAADATRVGAIDPASCCGHVLMPRAA</sequence>
<keyword evidence="2" id="KW-1185">Reference proteome</keyword>
<dbReference type="Proteomes" id="UP001221757">
    <property type="component" value="Unassembled WGS sequence"/>
</dbReference>
<comment type="caution">
    <text evidence="1">The sequence shown here is derived from an EMBL/GenBank/DDBJ whole genome shotgun (WGS) entry which is preliminary data.</text>
</comment>
<evidence type="ECO:0000313" key="2">
    <source>
        <dbReference type="Proteomes" id="UP001221757"/>
    </source>
</evidence>
<dbReference type="AlphaFoldDB" id="A0AAD7D8G0"/>
<reference evidence="1" key="1">
    <citation type="submission" date="2023-03" db="EMBL/GenBank/DDBJ databases">
        <title>Massive genome expansion in bonnet fungi (Mycena s.s.) driven by repeated elements and novel gene families across ecological guilds.</title>
        <authorList>
            <consortium name="Lawrence Berkeley National Laboratory"/>
            <person name="Harder C.B."/>
            <person name="Miyauchi S."/>
            <person name="Viragh M."/>
            <person name="Kuo A."/>
            <person name="Thoen E."/>
            <person name="Andreopoulos B."/>
            <person name="Lu D."/>
            <person name="Skrede I."/>
            <person name="Drula E."/>
            <person name="Henrissat B."/>
            <person name="Morin E."/>
            <person name="Kohler A."/>
            <person name="Barry K."/>
            <person name="LaButti K."/>
            <person name="Morin E."/>
            <person name="Salamov A."/>
            <person name="Lipzen A."/>
            <person name="Mereny Z."/>
            <person name="Hegedus B."/>
            <person name="Baldrian P."/>
            <person name="Stursova M."/>
            <person name="Weitz H."/>
            <person name="Taylor A."/>
            <person name="Grigoriev I.V."/>
            <person name="Nagy L.G."/>
            <person name="Martin F."/>
            <person name="Kauserud H."/>
        </authorList>
    </citation>
    <scope>NUCLEOTIDE SEQUENCE</scope>
    <source>
        <strain evidence="1">CBHHK067</strain>
    </source>
</reference>
<proteinExistence type="predicted"/>
<evidence type="ECO:0000313" key="1">
    <source>
        <dbReference type="EMBL" id="KAJ7683752.1"/>
    </source>
</evidence>
<gene>
    <name evidence="1" type="ORF">B0H17DRAFT_1137523</name>
</gene>
<accession>A0AAD7D8G0</accession>
<name>A0AAD7D8G0_MYCRO</name>
<protein>
    <submittedName>
        <fullName evidence="1">Uncharacterized protein</fullName>
    </submittedName>
</protein>
<organism evidence="1 2">
    <name type="scientific">Mycena rosella</name>
    <name type="common">Pink bonnet</name>
    <name type="synonym">Agaricus rosellus</name>
    <dbReference type="NCBI Taxonomy" id="1033263"/>
    <lineage>
        <taxon>Eukaryota</taxon>
        <taxon>Fungi</taxon>
        <taxon>Dikarya</taxon>
        <taxon>Basidiomycota</taxon>
        <taxon>Agaricomycotina</taxon>
        <taxon>Agaricomycetes</taxon>
        <taxon>Agaricomycetidae</taxon>
        <taxon>Agaricales</taxon>
        <taxon>Marasmiineae</taxon>
        <taxon>Mycenaceae</taxon>
        <taxon>Mycena</taxon>
    </lineage>
</organism>